<dbReference type="SUPFAM" id="SSF54160">
    <property type="entry name" value="Chromo domain-like"/>
    <property type="match status" value="1"/>
</dbReference>
<proteinExistence type="predicted"/>
<dbReference type="InterPro" id="IPR016197">
    <property type="entry name" value="Chromo-like_dom_sf"/>
</dbReference>
<sequence length="127" mass="14318">MTGPDGQPGERADEGQSRDNPPHDPTTDDSSSADPDTNEADPDDGTRLQLRIKWAEVDGSSWDPTWEPEPNIQLDAPHLWREYIARHNCRDALGNSKHKYHMLYIVSHEIIRHGRPGRGQATVVFNV</sequence>
<evidence type="ECO:0000313" key="4">
    <source>
        <dbReference type="Proteomes" id="UP000434172"/>
    </source>
</evidence>
<dbReference type="Proteomes" id="UP000434172">
    <property type="component" value="Unassembled WGS sequence"/>
</dbReference>
<comment type="subunit">
    <text evidence="1">Component of the NuA4 histone acetyltransferase complex.</text>
</comment>
<dbReference type="EMBL" id="WOWK01000092">
    <property type="protein sequence ID" value="KAF0319686.1"/>
    <property type="molecule type" value="Genomic_DNA"/>
</dbReference>
<accession>A0A8H3W5S0</accession>
<evidence type="ECO:0000313" key="3">
    <source>
        <dbReference type="EMBL" id="KAF0319686.1"/>
    </source>
</evidence>
<dbReference type="AlphaFoldDB" id="A0A8H3W5S0"/>
<protein>
    <recommendedName>
        <fullName evidence="5">Chromo domain-containing protein</fullName>
    </recommendedName>
</protein>
<reference evidence="3 4" key="1">
    <citation type="submission" date="2019-12" db="EMBL/GenBank/DDBJ databases">
        <title>A genome sequence resource for the geographically widespread anthracnose pathogen Colletotrichum asianum.</title>
        <authorList>
            <person name="Meng Y."/>
        </authorList>
    </citation>
    <scope>NUCLEOTIDE SEQUENCE [LARGE SCALE GENOMIC DNA]</scope>
    <source>
        <strain evidence="3 4">ICMP 18580</strain>
    </source>
</reference>
<feature type="compositionally biased region" description="Basic and acidic residues" evidence="2">
    <location>
        <begin position="8"/>
        <end position="26"/>
    </location>
</feature>
<keyword evidence="4" id="KW-1185">Reference proteome</keyword>
<evidence type="ECO:0000256" key="2">
    <source>
        <dbReference type="SAM" id="MobiDB-lite"/>
    </source>
</evidence>
<feature type="region of interest" description="Disordered" evidence="2">
    <location>
        <begin position="1"/>
        <end position="47"/>
    </location>
</feature>
<comment type="caution">
    <text evidence="3">The sequence shown here is derived from an EMBL/GenBank/DDBJ whole genome shotgun (WGS) entry which is preliminary data.</text>
</comment>
<gene>
    <name evidence="3" type="ORF">GQ607_013051</name>
</gene>
<name>A0A8H3W5S0_9PEZI</name>
<evidence type="ECO:0000256" key="1">
    <source>
        <dbReference type="ARBA" id="ARBA00011353"/>
    </source>
</evidence>
<dbReference type="Gene3D" id="2.40.50.40">
    <property type="match status" value="1"/>
</dbReference>
<dbReference type="OrthoDB" id="433924at2759"/>
<evidence type="ECO:0008006" key="5">
    <source>
        <dbReference type="Google" id="ProtNLM"/>
    </source>
</evidence>
<dbReference type="CDD" id="cd00024">
    <property type="entry name" value="CD_CSD"/>
    <property type="match status" value="1"/>
</dbReference>
<organism evidence="3 4">
    <name type="scientific">Colletotrichum asianum</name>
    <dbReference type="NCBI Taxonomy" id="702518"/>
    <lineage>
        <taxon>Eukaryota</taxon>
        <taxon>Fungi</taxon>
        <taxon>Dikarya</taxon>
        <taxon>Ascomycota</taxon>
        <taxon>Pezizomycotina</taxon>
        <taxon>Sordariomycetes</taxon>
        <taxon>Hypocreomycetidae</taxon>
        <taxon>Glomerellales</taxon>
        <taxon>Glomerellaceae</taxon>
        <taxon>Colletotrichum</taxon>
        <taxon>Colletotrichum gloeosporioides species complex</taxon>
    </lineage>
</organism>